<evidence type="ECO:0000259" key="4">
    <source>
        <dbReference type="PROSITE" id="PS01124"/>
    </source>
</evidence>
<keyword evidence="1" id="KW-0805">Transcription regulation</keyword>
<name>A6DP72_9BACT</name>
<keyword evidence="2" id="KW-0238">DNA-binding</keyword>
<dbReference type="STRING" id="313628.LNTAR_02312"/>
<dbReference type="SUPFAM" id="SSF53822">
    <property type="entry name" value="Periplasmic binding protein-like I"/>
    <property type="match status" value="1"/>
</dbReference>
<comment type="caution">
    <text evidence="5">The sequence shown here is derived from an EMBL/GenBank/DDBJ whole genome shotgun (WGS) entry which is preliminary data.</text>
</comment>
<dbReference type="eggNOG" id="COG4977">
    <property type="taxonomic scope" value="Bacteria"/>
</dbReference>
<dbReference type="PANTHER" id="PTHR30146:SF24">
    <property type="entry name" value="XYLOSE OPERON REGULATORY PROTEIN"/>
    <property type="match status" value="1"/>
</dbReference>
<dbReference type="GO" id="GO:0003700">
    <property type="term" value="F:DNA-binding transcription factor activity"/>
    <property type="evidence" value="ECO:0007669"/>
    <property type="project" value="InterPro"/>
</dbReference>
<dbReference type="AlphaFoldDB" id="A6DP72"/>
<evidence type="ECO:0000256" key="2">
    <source>
        <dbReference type="ARBA" id="ARBA00023125"/>
    </source>
</evidence>
<dbReference type="RefSeq" id="WP_007279655.1">
    <property type="nucleotide sequence ID" value="NZ_ABCK01000015.1"/>
</dbReference>
<dbReference type="EMBL" id="ABCK01000015">
    <property type="protein sequence ID" value="EDM26604.1"/>
    <property type="molecule type" value="Genomic_DNA"/>
</dbReference>
<dbReference type="OrthoDB" id="9795616at2"/>
<protein>
    <submittedName>
        <fullName evidence="5">Xylose operon regulatory protein</fullName>
    </submittedName>
</protein>
<dbReference type="InterPro" id="IPR046335">
    <property type="entry name" value="LacI/GalR-like_sensor"/>
</dbReference>
<sequence>MNKKRIALAFPMGSSHWEKTAYGIRSYCNQERDKWKLITNPETHDLKISEINLDAIDGIIAVVRNKTDLDHLKKHSVPCVNISGTLQKSDLPRVCPDFYQMGQLAAQHFFERGFQNFAYFGLSETVFSERMYQGFHKELSKKTKTCEKLEVTFGANFLEQDELIHEFLKSLKLPCAILAAHDPRAQILLEACEEMALRVPEDIAILGSNNDTVSCEFSSPPLSSIERDDQKIGFEAAKALDMLMRQEACQHELIIPPLKVKTRKSTEIFTPKHPEIKRALDFIEEQFDQSLNVQMICDYLGRSRRWLEYAFREELQQSPKHFIDERRLKKALQLLQGSSQLNLSQISQQSGFSSVDQMNQLFIKKHGRRAIFFKK</sequence>
<evidence type="ECO:0000313" key="5">
    <source>
        <dbReference type="EMBL" id="EDM26604.1"/>
    </source>
</evidence>
<dbReference type="InterPro" id="IPR009057">
    <property type="entry name" value="Homeodomain-like_sf"/>
</dbReference>
<dbReference type="SUPFAM" id="SSF46689">
    <property type="entry name" value="Homeodomain-like"/>
    <property type="match status" value="1"/>
</dbReference>
<dbReference type="Gene3D" id="1.10.10.60">
    <property type="entry name" value="Homeodomain-like"/>
    <property type="match status" value="1"/>
</dbReference>
<gene>
    <name evidence="5" type="ORF">LNTAR_02312</name>
</gene>
<dbReference type="Pfam" id="PF13377">
    <property type="entry name" value="Peripla_BP_3"/>
    <property type="match status" value="1"/>
</dbReference>
<evidence type="ECO:0000256" key="1">
    <source>
        <dbReference type="ARBA" id="ARBA00023015"/>
    </source>
</evidence>
<keyword evidence="6" id="KW-1185">Reference proteome</keyword>
<dbReference type="SMART" id="SM00342">
    <property type="entry name" value="HTH_ARAC"/>
    <property type="match status" value="1"/>
</dbReference>
<dbReference type="InterPro" id="IPR028082">
    <property type="entry name" value="Peripla_BP_I"/>
</dbReference>
<dbReference type="PANTHER" id="PTHR30146">
    <property type="entry name" value="LACI-RELATED TRANSCRIPTIONAL REPRESSOR"/>
    <property type="match status" value="1"/>
</dbReference>
<dbReference type="Pfam" id="PF12833">
    <property type="entry name" value="HTH_18"/>
    <property type="match status" value="1"/>
</dbReference>
<feature type="domain" description="HTH araC/xylS-type" evidence="4">
    <location>
        <begin position="277"/>
        <end position="375"/>
    </location>
</feature>
<accession>A6DP72</accession>
<reference evidence="5 6" key="1">
    <citation type="journal article" date="2010" name="J. Bacteriol.">
        <title>Genome sequence of Lentisphaera araneosa HTCC2155T, the type species of the order Lentisphaerales in the phylum Lentisphaerae.</title>
        <authorList>
            <person name="Thrash J.C."/>
            <person name="Cho J.C."/>
            <person name="Vergin K.L."/>
            <person name="Morris R.M."/>
            <person name="Giovannoni S.J."/>
        </authorList>
    </citation>
    <scope>NUCLEOTIDE SEQUENCE [LARGE SCALE GENOMIC DNA]</scope>
    <source>
        <strain evidence="5 6">HTCC2155</strain>
    </source>
</reference>
<dbReference type="GO" id="GO:0000976">
    <property type="term" value="F:transcription cis-regulatory region binding"/>
    <property type="evidence" value="ECO:0007669"/>
    <property type="project" value="TreeGrafter"/>
</dbReference>
<dbReference type="CDD" id="cd01543">
    <property type="entry name" value="PBP1_XylR"/>
    <property type="match status" value="1"/>
</dbReference>
<proteinExistence type="predicted"/>
<keyword evidence="3" id="KW-0804">Transcription</keyword>
<evidence type="ECO:0000313" key="6">
    <source>
        <dbReference type="Proteomes" id="UP000004947"/>
    </source>
</evidence>
<dbReference type="PROSITE" id="PS01124">
    <property type="entry name" value="HTH_ARAC_FAMILY_2"/>
    <property type="match status" value="1"/>
</dbReference>
<evidence type="ECO:0000256" key="3">
    <source>
        <dbReference type="ARBA" id="ARBA00023163"/>
    </source>
</evidence>
<dbReference type="Gene3D" id="3.40.50.2300">
    <property type="match status" value="2"/>
</dbReference>
<organism evidence="5 6">
    <name type="scientific">Lentisphaera araneosa HTCC2155</name>
    <dbReference type="NCBI Taxonomy" id="313628"/>
    <lineage>
        <taxon>Bacteria</taxon>
        <taxon>Pseudomonadati</taxon>
        <taxon>Lentisphaerota</taxon>
        <taxon>Lentisphaeria</taxon>
        <taxon>Lentisphaerales</taxon>
        <taxon>Lentisphaeraceae</taxon>
        <taxon>Lentisphaera</taxon>
    </lineage>
</organism>
<dbReference type="Proteomes" id="UP000004947">
    <property type="component" value="Unassembled WGS sequence"/>
</dbReference>
<dbReference type="InterPro" id="IPR018060">
    <property type="entry name" value="HTH_AraC"/>
</dbReference>